<evidence type="ECO:0000256" key="3">
    <source>
        <dbReference type="ARBA" id="ARBA00022448"/>
    </source>
</evidence>
<dbReference type="InterPro" id="IPR043129">
    <property type="entry name" value="ATPase_NBD"/>
</dbReference>
<gene>
    <name evidence="12" type="ORF">CATMQ487_13590</name>
</gene>
<dbReference type="NCBIfam" id="TIGR01709">
    <property type="entry name" value="typeII_sec_gspL"/>
    <property type="match status" value="1"/>
</dbReference>
<evidence type="ECO:0000256" key="1">
    <source>
        <dbReference type="ARBA" id="ARBA00004377"/>
    </source>
</evidence>
<name>A0ABN6PHF0_9BURK</name>
<dbReference type="Pfam" id="PF05134">
    <property type="entry name" value="T2SSL"/>
    <property type="match status" value="1"/>
</dbReference>
<dbReference type="Gene3D" id="3.30.420.380">
    <property type="match status" value="1"/>
</dbReference>
<evidence type="ECO:0000313" key="13">
    <source>
        <dbReference type="Proteomes" id="UP001057498"/>
    </source>
</evidence>
<sequence>MSLLILQLPARDRLIAQDASAPPPAALGSGEYDWVQSSDGRSLHADGRCAAALLPRAATVVAVLAETDVAFHRIPCPKAPTARLRAALGGVLEEQLLDDSDGLHLALAPDARPGEAAWVAACDRTWLAAQLQALEQQGVVVDRVTPMAWPDDAAPSHLHVYAPLSAALQEHSSPDSSLFDDEAGLVSFSHADGCATWPMFGTASRALLPSPLPAHIRCTASAALAGAAERWLGRPVQVQTLSERLLAAAQGGWNLRQFELAPRHRGVALLRDGWRQLLSPAWRAVRWGLAGVVAVQLIGLNAWAWVQRHDLQGQREEVLQLLRSTHPQVRAVLDAPVQMRRENEALRSAAGRAGDADLEPLLAAAASAWPENLPVQSLRYEGQQLTLAAPGLGAAQAEQLRQRLAPAGWRVEATDGRITLQRTAARTTGAPR</sequence>
<comment type="similarity">
    <text evidence="2">Belongs to the GSP L family.</text>
</comment>
<evidence type="ECO:0000256" key="2">
    <source>
        <dbReference type="ARBA" id="ARBA00005318"/>
    </source>
</evidence>
<comment type="subcellular location">
    <subcellularLocation>
        <location evidence="1">Cell inner membrane</location>
        <topology evidence="1">Single-pass membrane protein</topology>
    </subcellularLocation>
</comment>
<keyword evidence="5" id="KW-0997">Cell inner membrane</keyword>
<dbReference type="Pfam" id="PF12693">
    <property type="entry name" value="GspL_C"/>
    <property type="match status" value="1"/>
</dbReference>
<dbReference type="Proteomes" id="UP001057498">
    <property type="component" value="Chromosome"/>
</dbReference>
<keyword evidence="7" id="KW-0653">Protein transport</keyword>
<dbReference type="InterPro" id="IPR024230">
    <property type="entry name" value="GspL_cyto_dom"/>
</dbReference>
<evidence type="ECO:0000259" key="11">
    <source>
        <dbReference type="Pfam" id="PF12693"/>
    </source>
</evidence>
<evidence type="ECO:0000259" key="10">
    <source>
        <dbReference type="Pfam" id="PF05134"/>
    </source>
</evidence>
<dbReference type="RefSeq" id="WP_251972516.1">
    <property type="nucleotide sequence ID" value="NZ_AP025730.1"/>
</dbReference>
<evidence type="ECO:0000313" key="12">
    <source>
        <dbReference type="EMBL" id="BDI04389.1"/>
    </source>
</evidence>
<evidence type="ECO:0008006" key="14">
    <source>
        <dbReference type="Google" id="ProtNLM"/>
    </source>
</evidence>
<protein>
    <recommendedName>
        <fullName evidence="14">General secretion pathway protein GspL</fullName>
    </recommendedName>
</protein>
<feature type="domain" description="GspL cytoplasmic actin-ATPase-like" evidence="10">
    <location>
        <begin position="53"/>
        <end position="146"/>
    </location>
</feature>
<keyword evidence="8" id="KW-1133">Transmembrane helix</keyword>
<evidence type="ECO:0000256" key="9">
    <source>
        <dbReference type="ARBA" id="ARBA00023136"/>
    </source>
</evidence>
<feature type="domain" description="GspL periplasmic" evidence="11">
    <location>
        <begin position="281"/>
        <end position="413"/>
    </location>
</feature>
<evidence type="ECO:0000256" key="6">
    <source>
        <dbReference type="ARBA" id="ARBA00022692"/>
    </source>
</evidence>
<keyword evidence="9" id="KW-0472">Membrane</keyword>
<keyword evidence="13" id="KW-1185">Reference proteome</keyword>
<evidence type="ECO:0000256" key="4">
    <source>
        <dbReference type="ARBA" id="ARBA00022475"/>
    </source>
</evidence>
<proteinExistence type="inferred from homology"/>
<organism evidence="12 13">
    <name type="scientific">Sphaerotilus microaerophilus</name>
    <dbReference type="NCBI Taxonomy" id="2914710"/>
    <lineage>
        <taxon>Bacteria</taxon>
        <taxon>Pseudomonadati</taxon>
        <taxon>Pseudomonadota</taxon>
        <taxon>Betaproteobacteria</taxon>
        <taxon>Burkholderiales</taxon>
        <taxon>Sphaerotilaceae</taxon>
        <taxon>Sphaerotilus</taxon>
    </lineage>
</organism>
<dbReference type="InterPro" id="IPR025691">
    <property type="entry name" value="GspL_pp_dom"/>
</dbReference>
<evidence type="ECO:0000256" key="5">
    <source>
        <dbReference type="ARBA" id="ARBA00022519"/>
    </source>
</evidence>
<keyword evidence="3" id="KW-0813">Transport</keyword>
<keyword evidence="4" id="KW-1003">Cell membrane</keyword>
<keyword evidence="6" id="KW-0812">Transmembrane</keyword>
<evidence type="ECO:0000256" key="7">
    <source>
        <dbReference type="ARBA" id="ARBA00022927"/>
    </source>
</evidence>
<evidence type="ECO:0000256" key="8">
    <source>
        <dbReference type="ARBA" id="ARBA00022989"/>
    </source>
</evidence>
<dbReference type="SUPFAM" id="SSF53067">
    <property type="entry name" value="Actin-like ATPase domain"/>
    <property type="match status" value="1"/>
</dbReference>
<accession>A0ABN6PHF0</accession>
<reference evidence="12" key="1">
    <citation type="submission" date="2022-04" db="EMBL/GenBank/DDBJ databases">
        <title>Whole genome sequence of Sphaerotilus sp. FB-5.</title>
        <authorList>
            <person name="Takeda M."/>
            <person name="Narihara S."/>
            <person name="Akimoto M."/>
            <person name="Akimoto R."/>
            <person name="Nishiyashiki S."/>
            <person name="Murakami T."/>
        </authorList>
    </citation>
    <scope>NUCLEOTIDE SEQUENCE</scope>
    <source>
        <strain evidence="12">FB-5</strain>
    </source>
</reference>
<dbReference type="EMBL" id="AP025730">
    <property type="protein sequence ID" value="BDI04389.1"/>
    <property type="molecule type" value="Genomic_DNA"/>
</dbReference>
<dbReference type="InterPro" id="IPR007812">
    <property type="entry name" value="T2SS_protein-GspL"/>
</dbReference>